<feature type="compositionally biased region" description="Basic and acidic residues" evidence="1">
    <location>
        <begin position="365"/>
        <end position="377"/>
    </location>
</feature>
<dbReference type="AlphaFoldDB" id="M2LUV5"/>
<dbReference type="OrthoDB" id="3650348at2759"/>
<dbReference type="GeneID" id="19114186"/>
<protein>
    <submittedName>
        <fullName evidence="2">Uncharacterized protein</fullName>
    </submittedName>
</protein>
<feature type="region of interest" description="Disordered" evidence="1">
    <location>
        <begin position="129"/>
        <end position="257"/>
    </location>
</feature>
<dbReference type="Proteomes" id="UP000011761">
    <property type="component" value="Unassembled WGS sequence"/>
</dbReference>
<feature type="region of interest" description="Disordered" evidence="1">
    <location>
        <begin position="271"/>
        <end position="311"/>
    </location>
</feature>
<feature type="region of interest" description="Disordered" evidence="1">
    <location>
        <begin position="360"/>
        <end position="414"/>
    </location>
</feature>
<evidence type="ECO:0000313" key="2">
    <source>
        <dbReference type="EMBL" id="EMC98392.1"/>
    </source>
</evidence>
<evidence type="ECO:0000313" key="3">
    <source>
        <dbReference type="Proteomes" id="UP000011761"/>
    </source>
</evidence>
<feature type="compositionally biased region" description="Low complexity" evidence="1">
    <location>
        <begin position="170"/>
        <end position="185"/>
    </location>
</feature>
<dbReference type="eggNOG" id="ENOG502R9MB">
    <property type="taxonomic scope" value="Eukaryota"/>
</dbReference>
<dbReference type="KEGG" id="bcom:BAUCODRAFT_423233"/>
<accession>M2LUV5</accession>
<dbReference type="EMBL" id="KB445553">
    <property type="protein sequence ID" value="EMC98392.1"/>
    <property type="molecule type" value="Genomic_DNA"/>
</dbReference>
<dbReference type="RefSeq" id="XP_007675032.1">
    <property type="nucleotide sequence ID" value="XM_007676842.1"/>
</dbReference>
<dbReference type="HOGENOM" id="CLU_664154_0_0_1"/>
<organism evidence="2 3">
    <name type="scientific">Baudoinia panamericana (strain UAMH 10762)</name>
    <name type="common">Angels' share fungus</name>
    <name type="synonym">Baudoinia compniacensis (strain UAMH 10762)</name>
    <dbReference type="NCBI Taxonomy" id="717646"/>
    <lineage>
        <taxon>Eukaryota</taxon>
        <taxon>Fungi</taxon>
        <taxon>Dikarya</taxon>
        <taxon>Ascomycota</taxon>
        <taxon>Pezizomycotina</taxon>
        <taxon>Dothideomycetes</taxon>
        <taxon>Dothideomycetidae</taxon>
        <taxon>Mycosphaerellales</taxon>
        <taxon>Teratosphaeriaceae</taxon>
        <taxon>Baudoinia</taxon>
    </lineage>
</organism>
<feature type="compositionally biased region" description="Basic and acidic residues" evidence="1">
    <location>
        <begin position="247"/>
        <end position="257"/>
    </location>
</feature>
<keyword evidence="3" id="KW-1185">Reference proteome</keyword>
<proteinExistence type="predicted"/>
<feature type="compositionally biased region" description="Basic and acidic residues" evidence="1">
    <location>
        <begin position="282"/>
        <end position="296"/>
    </location>
</feature>
<feature type="compositionally biased region" description="Polar residues" evidence="1">
    <location>
        <begin position="217"/>
        <end position="228"/>
    </location>
</feature>
<evidence type="ECO:0000256" key="1">
    <source>
        <dbReference type="SAM" id="MobiDB-lite"/>
    </source>
</evidence>
<name>M2LUV5_BAUPA</name>
<reference evidence="2 3" key="1">
    <citation type="journal article" date="2012" name="PLoS Pathog.">
        <title>Diverse lifestyles and strategies of plant pathogenesis encoded in the genomes of eighteen Dothideomycetes fungi.</title>
        <authorList>
            <person name="Ohm R.A."/>
            <person name="Feau N."/>
            <person name="Henrissat B."/>
            <person name="Schoch C.L."/>
            <person name="Horwitz B.A."/>
            <person name="Barry K.W."/>
            <person name="Condon B.J."/>
            <person name="Copeland A.C."/>
            <person name="Dhillon B."/>
            <person name="Glaser F."/>
            <person name="Hesse C.N."/>
            <person name="Kosti I."/>
            <person name="LaButti K."/>
            <person name="Lindquist E.A."/>
            <person name="Lucas S."/>
            <person name="Salamov A.A."/>
            <person name="Bradshaw R.E."/>
            <person name="Ciuffetti L."/>
            <person name="Hamelin R.C."/>
            <person name="Kema G.H.J."/>
            <person name="Lawrence C."/>
            <person name="Scott J.A."/>
            <person name="Spatafora J.W."/>
            <person name="Turgeon B.G."/>
            <person name="de Wit P.J.G.M."/>
            <person name="Zhong S."/>
            <person name="Goodwin S.B."/>
            <person name="Grigoriev I.V."/>
        </authorList>
    </citation>
    <scope>NUCLEOTIDE SEQUENCE [LARGE SCALE GENOMIC DNA]</scope>
    <source>
        <strain evidence="2 3">UAMH 10762</strain>
    </source>
</reference>
<gene>
    <name evidence="2" type="ORF">BAUCODRAFT_423233</name>
</gene>
<sequence length="414" mass="45591">MGRKGKIEQRNDTAAYNASQALFTELRIATVQVGNQKSEIAKAKEIVQTLHIKIVDPTNPENVQKHQDYKDYAVKAWRLATDTYVNVFRELEKVTAADPSEGREADVAHNYFKHIAETAAAARKAAFNYPVQAREPEPINKPSKRKRESMTSDAATPSQPRPAKRARSNTVATASPAGAAETASSVPAAQAHDHHENIAPSGDAALGAEADKEQDKTITTTSVGNSAKSKGKRKQPVDEGESAPQTKPEKVIRLSEKIKYDDKGHKILWEKGAKEPLVPRSTMDRSNRKAWDAEKARQKREKNRMKKGESKVDGVYGAAVAEDSGVEATKEYTRAAFGQQDYIALDAGTGVRQNGVAYEDVSEEVTARLKAKEEKRSKKDGKKRKRDSGEVMSVANLEPVVVQEEKPSSKRFKD</sequence>